<dbReference type="PATRIC" id="fig|889306.3.peg.300"/>
<dbReference type="InterPro" id="IPR016181">
    <property type="entry name" value="Acyl_CoA_acyltransferase"/>
</dbReference>
<keyword evidence="2" id="KW-0808">Transferase</keyword>
<organism evidence="2 3">
    <name type="scientific">Jeotgalibacillus soli</name>
    <dbReference type="NCBI Taxonomy" id="889306"/>
    <lineage>
        <taxon>Bacteria</taxon>
        <taxon>Bacillati</taxon>
        <taxon>Bacillota</taxon>
        <taxon>Bacilli</taxon>
        <taxon>Bacillales</taxon>
        <taxon>Caryophanaceae</taxon>
        <taxon>Jeotgalibacillus</taxon>
    </lineage>
</organism>
<dbReference type="EMBL" id="JXRP01000006">
    <property type="protein sequence ID" value="KIL51926.1"/>
    <property type="molecule type" value="Genomic_DNA"/>
</dbReference>
<keyword evidence="3" id="KW-1185">Reference proteome</keyword>
<dbReference type="OrthoDB" id="9775804at2"/>
<dbReference type="Proteomes" id="UP000031938">
    <property type="component" value="Unassembled WGS sequence"/>
</dbReference>
<dbReference type="PANTHER" id="PTHR43233:SF1">
    <property type="entry name" value="FAMILY N-ACETYLTRANSFERASE, PUTATIVE (AFU_ORTHOLOGUE AFUA_6G03350)-RELATED"/>
    <property type="match status" value="1"/>
</dbReference>
<evidence type="ECO:0000259" key="1">
    <source>
        <dbReference type="PROSITE" id="PS51186"/>
    </source>
</evidence>
<comment type="caution">
    <text evidence="2">The sequence shown here is derived from an EMBL/GenBank/DDBJ whole genome shotgun (WGS) entry which is preliminary data.</text>
</comment>
<gene>
    <name evidence="2" type="ORF">KP78_02960</name>
</gene>
<sequence length="132" mass="15131">MNIKYKSDRLINAAEMSNLFKASGIRRPYKDLPRLQSMIDHADIIWTAWDNEKLVGIARALTDYSYCCYLSDLCVDEEYQKMGIGKELVRLLQEQLGEEVTLVLLSAPGAMDYYPMIGFNKADNGFLIPRKQ</sequence>
<dbReference type="InterPro" id="IPR053144">
    <property type="entry name" value="Acetyltransferase_Butenolide"/>
</dbReference>
<dbReference type="STRING" id="889306.KP78_02960"/>
<proteinExistence type="predicted"/>
<dbReference type="AlphaFoldDB" id="A0A0C2W5S0"/>
<dbReference type="RefSeq" id="WP_041085683.1">
    <property type="nucleotide sequence ID" value="NZ_JXRP01000006.1"/>
</dbReference>
<dbReference type="GO" id="GO:0016747">
    <property type="term" value="F:acyltransferase activity, transferring groups other than amino-acyl groups"/>
    <property type="evidence" value="ECO:0007669"/>
    <property type="project" value="InterPro"/>
</dbReference>
<evidence type="ECO:0000313" key="3">
    <source>
        <dbReference type="Proteomes" id="UP000031938"/>
    </source>
</evidence>
<dbReference type="SUPFAM" id="SSF55729">
    <property type="entry name" value="Acyl-CoA N-acyltransferases (Nat)"/>
    <property type="match status" value="1"/>
</dbReference>
<reference evidence="2 3" key="1">
    <citation type="submission" date="2015-01" db="EMBL/GenBank/DDBJ databases">
        <title>Genome sequencing of Jeotgalibacillus soli.</title>
        <authorList>
            <person name="Goh K.M."/>
            <person name="Chan K.-G."/>
            <person name="Yaakop A.S."/>
            <person name="Ee R."/>
            <person name="Gan H.M."/>
            <person name="Chan C.S."/>
        </authorList>
    </citation>
    <scope>NUCLEOTIDE SEQUENCE [LARGE SCALE GENOMIC DNA]</scope>
    <source>
        <strain evidence="2 3">P9</strain>
    </source>
</reference>
<feature type="domain" description="N-acetyltransferase" evidence="1">
    <location>
        <begin position="3"/>
        <end position="132"/>
    </location>
</feature>
<accession>A0A0C2W5S0</accession>
<dbReference type="Pfam" id="PF00583">
    <property type="entry name" value="Acetyltransf_1"/>
    <property type="match status" value="1"/>
</dbReference>
<protein>
    <submittedName>
        <fullName evidence="2">GCN5-related N-acetyltransferase</fullName>
    </submittedName>
</protein>
<dbReference type="PANTHER" id="PTHR43233">
    <property type="entry name" value="FAMILY N-ACETYLTRANSFERASE, PUTATIVE (AFU_ORTHOLOGUE AFUA_6G03350)-RELATED"/>
    <property type="match status" value="1"/>
</dbReference>
<evidence type="ECO:0000313" key="2">
    <source>
        <dbReference type="EMBL" id="KIL51926.1"/>
    </source>
</evidence>
<dbReference type="PROSITE" id="PS51186">
    <property type="entry name" value="GNAT"/>
    <property type="match status" value="1"/>
</dbReference>
<dbReference type="CDD" id="cd04301">
    <property type="entry name" value="NAT_SF"/>
    <property type="match status" value="1"/>
</dbReference>
<name>A0A0C2W5S0_9BACL</name>
<dbReference type="Gene3D" id="3.40.630.30">
    <property type="match status" value="1"/>
</dbReference>
<dbReference type="InterPro" id="IPR000182">
    <property type="entry name" value="GNAT_dom"/>
</dbReference>